<reference evidence="1 2" key="1">
    <citation type="journal article" date="2021" name="BMC Genomics">
        <title>Datura genome reveals duplications of psychoactive alkaloid biosynthetic genes and high mutation rate following tissue culture.</title>
        <authorList>
            <person name="Rajewski A."/>
            <person name="Carter-House D."/>
            <person name="Stajich J."/>
            <person name="Litt A."/>
        </authorList>
    </citation>
    <scope>NUCLEOTIDE SEQUENCE [LARGE SCALE GENOMIC DNA]</scope>
    <source>
        <strain evidence="1">AR-01</strain>
    </source>
</reference>
<gene>
    <name evidence="1" type="ORF">HAX54_038972</name>
</gene>
<dbReference type="Proteomes" id="UP000823775">
    <property type="component" value="Unassembled WGS sequence"/>
</dbReference>
<evidence type="ECO:0000313" key="2">
    <source>
        <dbReference type="Proteomes" id="UP000823775"/>
    </source>
</evidence>
<organism evidence="1 2">
    <name type="scientific">Datura stramonium</name>
    <name type="common">Jimsonweed</name>
    <name type="synonym">Common thornapple</name>
    <dbReference type="NCBI Taxonomy" id="4076"/>
    <lineage>
        <taxon>Eukaryota</taxon>
        <taxon>Viridiplantae</taxon>
        <taxon>Streptophyta</taxon>
        <taxon>Embryophyta</taxon>
        <taxon>Tracheophyta</taxon>
        <taxon>Spermatophyta</taxon>
        <taxon>Magnoliopsida</taxon>
        <taxon>eudicotyledons</taxon>
        <taxon>Gunneridae</taxon>
        <taxon>Pentapetalae</taxon>
        <taxon>asterids</taxon>
        <taxon>lamiids</taxon>
        <taxon>Solanales</taxon>
        <taxon>Solanaceae</taxon>
        <taxon>Solanoideae</taxon>
        <taxon>Datureae</taxon>
        <taxon>Datura</taxon>
    </lineage>
</organism>
<accession>A0ABS8SIY5</accession>
<evidence type="ECO:0000313" key="1">
    <source>
        <dbReference type="EMBL" id="MCD7458717.1"/>
    </source>
</evidence>
<sequence length="193" mass="21226">MIISRILKAGSIDLSKYPAKEVSPIYDNPAFASMGYILSEEKWSKKAGFTPKLKAVVDEPQSGVNSNVVQSIPLQNLLKDVEEIKTSLGAIVDDLHKIQTSLSQHEGVKSFHSVLKQVDSGATRAKVSNNELTVAVQNSYASFSKNIKKSYHSSLSVSLTLKYFGADLKLLMSVDKLHAPVVGLLSPFYFYFQ</sequence>
<comment type="caution">
    <text evidence="1">The sequence shown here is derived from an EMBL/GenBank/DDBJ whole genome shotgun (WGS) entry which is preliminary data.</text>
</comment>
<protein>
    <submittedName>
        <fullName evidence="1">Uncharacterized protein</fullName>
    </submittedName>
</protein>
<name>A0ABS8SIY5_DATST</name>
<proteinExistence type="predicted"/>
<keyword evidence="2" id="KW-1185">Reference proteome</keyword>
<dbReference type="EMBL" id="JACEIK010000536">
    <property type="protein sequence ID" value="MCD7458717.1"/>
    <property type="molecule type" value="Genomic_DNA"/>
</dbReference>